<keyword evidence="4 10" id="KW-0808">Transferase</keyword>
<dbReference type="SUPFAM" id="SSF53756">
    <property type="entry name" value="UDP-Glycosyltransferase/glycogen phosphorylase"/>
    <property type="match status" value="1"/>
</dbReference>
<feature type="domain" description="Glycosyl transferase family 28 C-terminal" evidence="12">
    <location>
        <begin position="195"/>
        <end position="357"/>
    </location>
</feature>
<dbReference type="GO" id="GO:0008360">
    <property type="term" value="P:regulation of cell shape"/>
    <property type="evidence" value="ECO:0007669"/>
    <property type="project" value="UniProtKB-KW"/>
</dbReference>
<evidence type="ECO:0000313" key="14">
    <source>
        <dbReference type="Proteomes" id="UP000193804"/>
    </source>
</evidence>
<evidence type="ECO:0000256" key="5">
    <source>
        <dbReference type="ARBA" id="ARBA00022960"/>
    </source>
</evidence>
<dbReference type="EMBL" id="FXAW01000003">
    <property type="protein sequence ID" value="SMG27189.1"/>
    <property type="molecule type" value="Genomic_DNA"/>
</dbReference>
<dbReference type="Pfam" id="PF04101">
    <property type="entry name" value="Glyco_tran_28_C"/>
    <property type="match status" value="1"/>
</dbReference>
<keyword evidence="2 10" id="KW-0132">Cell division</keyword>
<dbReference type="InterPro" id="IPR004276">
    <property type="entry name" value="GlycoTrans_28_N"/>
</dbReference>
<name>A0A1X7JHC8_9BACT</name>
<keyword evidence="3 10" id="KW-0328">Glycosyltransferase</keyword>
<dbReference type="GO" id="GO:0050511">
    <property type="term" value="F:undecaprenyldiphospho-muramoylpentapeptide beta-N-acetylglucosaminyltransferase activity"/>
    <property type="evidence" value="ECO:0007669"/>
    <property type="project" value="UniProtKB-UniRule"/>
</dbReference>
<dbReference type="GO" id="GO:0071555">
    <property type="term" value="P:cell wall organization"/>
    <property type="evidence" value="ECO:0007669"/>
    <property type="project" value="UniProtKB-KW"/>
</dbReference>
<dbReference type="GO" id="GO:0005886">
    <property type="term" value="C:plasma membrane"/>
    <property type="evidence" value="ECO:0007669"/>
    <property type="project" value="UniProtKB-SubCell"/>
</dbReference>
<dbReference type="EC" id="2.4.1.227" evidence="10"/>
<keyword evidence="14" id="KW-1185">Reference proteome</keyword>
<feature type="domain" description="Glycosyltransferase family 28 N-terminal" evidence="11">
    <location>
        <begin position="9"/>
        <end position="147"/>
    </location>
</feature>
<evidence type="ECO:0000256" key="3">
    <source>
        <dbReference type="ARBA" id="ARBA00022676"/>
    </source>
</evidence>
<feature type="binding site" evidence="10">
    <location>
        <position position="171"/>
    </location>
    <ligand>
        <name>UDP-N-acetyl-alpha-D-glucosamine</name>
        <dbReference type="ChEBI" id="CHEBI:57705"/>
    </ligand>
</feature>
<dbReference type="PANTHER" id="PTHR21015">
    <property type="entry name" value="UDP-N-ACETYLGLUCOSAMINE--N-ACETYLMURAMYL-(PENTAPEPTIDE) PYROPHOSPHORYL-UNDECAPRENOL N-ACETYLGLUCOSAMINE TRANSFERASE 1"/>
    <property type="match status" value="1"/>
</dbReference>
<evidence type="ECO:0000259" key="12">
    <source>
        <dbReference type="Pfam" id="PF04101"/>
    </source>
</evidence>
<dbReference type="GO" id="GO:0051301">
    <property type="term" value="P:cell division"/>
    <property type="evidence" value="ECO:0007669"/>
    <property type="project" value="UniProtKB-KW"/>
</dbReference>
<protein>
    <recommendedName>
        <fullName evidence="10">UDP-N-acetylglucosamine--N-acetylmuramyl-(pentapeptide) pyrophosphoryl-undecaprenol N-acetylglucosamine transferase</fullName>
        <ecNumber evidence="10">2.4.1.227</ecNumber>
    </recommendedName>
    <alternativeName>
        <fullName evidence="10">Undecaprenyl-PP-MurNAc-pentapeptide-UDPGlcNAc GlcNAc transferase</fullName>
    </alternativeName>
</protein>
<feature type="binding site" evidence="10">
    <location>
        <position position="301"/>
    </location>
    <ligand>
        <name>UDP-N-acetyl-alpha-D-glucosamine</name>
        <dbReference type="ChEBI" id="CHEBI:57705"/>
    </ligand>
</feature>
<comment type="pathway">
    <text evidence="10">Cell wall biogenesis; peptidoglycan biosynthesis.</text>
</comment>
<evidence type="ECO:0000256" key="4">
    <source>
        <dbReference type="ARBA" id="ARBA00022679"/>
    </source>
</evidence>
<dbReference type="PANTHER" id="PTHR21015:SF22">
    <property type="entry name" value="GLYCOSYLTRANSFERASE"/>
    <property type="match status" value="1"/>
</dbReference>
<evidence type="ECO:0000313" key="13">
    <source>
        <dbReference type="EMBL" id="SMG27189.1"/>
    </source>
</evidence>
<dbReference type="InterPro" id="IPR007235">
    <property type="entry name" value="Glyco_trans_28_C"/>
</dbReference>
<dbReference type="HAMAP" id="MF_00033">
    <property type="entry name" value="MurG"/>
    <property type="match status" value="1"/>
</dbReference>
<keyword evidence="8 10" id="KW-0131">Cell cycle</keyword>
<dbReference type="GO" id="GO:0051991">
    <property type="term" value="F:UDP-N-acetyl-D-glucosamine:N-acetylmuramoyl-L-alanyl-D-glutamyl-meso-2,6-diaminopimelyl-D-alanyl-D-alanine-diphosphoundecaprenol 4-beta-N-acetylglucosaminlytransferase activity"/>
    <property type="evidence" value="ECO:0007669"/>
    <property type="project" value="RHEA"/>
</dbReference>
<proteinExistence type="inferred from homology"/>
<evidence type="ECO:0000256" key="7">
    <source>
        <dbReference type="ARBA" id="ARBA00023136"/>
    </source>
</evidence>
<reference evidence="14" key="1">
    <citation type="submission" date="2017-04" db="EMBL/GenBank/DDBJ databases">
        <authorList>
            <person name="Varghese N."/>
            <person name="Submissions S."/>
        </authorList>
    </citation>
    <scope>NUCLEOTIDE SEQUENCE [LARGE SCALE GENOMIC DNA]</scope>
    <source>
        <strain evidence="14">DSM 4125</strain>
    </source>
</reference>
<dbReference type="NCBIfam" id="TIGR01133">
    <property type="entry name" value="murG"/>
    <property type="match status" value="1"/>
</dbReference>
<dbReference type="GO" id="GO:0009252">
    <property type="term" value="P:peptidoglycan biosynthetic process"/>
    <property type="evidence" value="ECO:0007669"/>
    <property type="project" value="UniProtKB-UniRule"/>
</dbReference>
<dbReference type="STRING" id="1028.SAMN05661096_01578"/>
<sequence>MDMQRPYRFILSGGGTGGHIFPALAIADEIKKQLPNADVLFVGAEGKMEMQKVPEAGYKIFGLPIAGIQRSLTLKNLSFPFKLLNSLKQAGRIVKNFKPDAVVGVGGYASGPTLRAASNLGIPCLLQEQNSYAGLTNKWLKKKVKQICVAYEGMDKYFPAQKLNVTGNPIRKNLLNLPKRSIAIKSFDLDESKKTILVLGGSLGARTINESIAQNLGVLAQEDYQMLWQTGKLYHTEMTTRANDSDPKQVKVLEFIKNMDEAYAAADIIISRAGALSVSELQVVGKPVIFVPSPNVAEDHQTKNAQALVSRNAALIVSDTKAVKELLPDAFKLLKDTEKQKMLSENIKKMAKPKATEDIVSIIFKMIE</sequence>
<evidence type="ECO:0000256" key="8">
    <source>
        <dbReference type="ARBA" id="ARBA00023306"/>
    </source>
</evidence>
<comment type="subcellular location">
    <subcellularLocation>
        <location evidence="10">Cell membrane</location>
        <topology evidence="10">Peripheral membrane protein</topology>
        <orientation evidence="10">Cytoplasmic side</orientation>
    </subcellularLocation>
</comment>
<evidence type="ECO:0000256" key="9">
    <source>
        <dbReference type="ARBA" id="ARBA00023316"/>
    </source>
</evidence>
<dbReference type="CDD" id="cd03785">
    <property type="entry name" value="GT28_MurG"/>
    <property type="match status" value="1"/>
</dbReference>
<evidence type="ECO:0000259" key="11">
    <source>
        <dbReference type="Pfam" id="PF03033"/>
    </source>
</evidence>
<evidence type="ECO:0000256" key="1">
    <source>
        <dbReference type="ARBA" id="ARBA00022475"/>
    </source>
</evidence>
<comment type="similarity">
    <text evidence="10">Belongs to the glycosyltransferase 28 family. MurG subfamily.</text>
</comment>
<dbReference type="UniPathway" id="UPA00219"/>
<dbReference type="RefSeq" id="WP_085516521.1">
    <property type="nucleotide sequence ID" value="NZ_FXAW01000003.1"/>
</dbReference>
<dbReference type="GO" id="GO:0005975">
    <property type="term" value="P:carbohydrate metabolic process"/>
    <property type="evidence" value="ECO:0007669"/>
    <property type="project" value="InterPro"/>
</dbReference>
<dbReference type="OrthoDB" id="9808936at2"/>
<dbReference type="Pfam" id="PF03033">
    <property type="entry name" value="Glyco_transf_28"/>
    <property type="match status" value="1"/>
</dbReference>
<feature type="binding site" evidence="10">
    <location>
        <begin position="275"/>
        <end position="280"/>
    </location>
    <ligand>
        <name>UDP-N-acetyl-alpha-D-glucosamine</name>
        <dbReference type="ChEBI" id="CHEBI:57705"/>
    </ligand>
</feature>
<dbReference type="Gene3D" id="3.40.50.2000">
    <property type="entry name" value="Glycogen Phosphorylase B"/>
    <property type="match status" value="2"/>
</dbReference>
<feature type="binding site" evidence="10">
    <location>
        <position position="130"/>
    </location>
    <ligand>
        <name>UDP-N-acetyl-alpha-D-glucosamine</name>
        <dbReference type="ChEBI" id="CHEBI:57705"/>
    </ligand>
</feature>
<keyword evidence="6 10" id="KW-0573">Peptidoglycan synthesis</keyword>
<evidence type="ECO:0000256" key="10">
    <source>
        <dbReference type="HAMAP-Rule" id="MF_00033"/>
    </source>
</evidence>
<dbReference type="Proteomes" id="UP000193804">
    <property type="component" value="Unassembled WGS sequence"/>
</dbReference>
<keyword evidence="9 10" id="KW-0961">Cell wall biogenesis/degradation</keyword>
<feature type="binding site" evidence="10">
    <location>
        <position position="256"/>
    </location>
    <ligand>
        <name>UDP-N-acetyl-alpha-D-glucosamine</name>
        <dbReference type="ChEBI" id="CHEBI:57705"/>
    </ligand>
</feature>
<dbReference type="AlphaFoldDB" id="A0A1X7JHC8"/>
<evidence type="ECO:0000256" key="2">
    <source>
        <dbReference type="ARBA" id="ARBA00022618"/>
    </source>
</evidence>
<keyword evidence="1 10" id="KW-1003">Cell membrane</keyword>
<organism evidence="13 14">
    <name type="scientific">Marivirga sericea</name>
    <dbReference type="NCBI Taxonomy" id="1028"/>
    <lineage>
        <taxon>Bacteria</taxon>
        <taxon>Pseudomonadati</taxon>
        <taxon>Bacteroidota</taxon>
        <taxon>Cytophagia</taxon>
        <taxon>Cytophagales</taxon>
        <taxon>Marivirgaceae</taxon>
        <taxon>Marivirga</taxon>
    </lineage>
</organism>
<comment type="function">
    <text evidence="10">Cell wall formation. Catalyzes the transfer of a GlcNAc subunit on undecaprenyl-pyrophosphoryl-MurNAc-pentapeptide (lipid intermediate I) to form undecaprenyl-pyrophosphoryl-MurNAc-(pentapeptide)GlcNAc (lipid intermediate II).</text>
</comment>
<feature type="binding site" evidence="10">
    <location>
        <begin position="16"/>
        <end position="18"/>
    </location>
    <ligand>
        <name>UDP-N-acetyl-alpha-D-glucosamine</name>
        <dbReference type="ChEBI" id="CHEBI:57705"/>
    </ligand>
</feature>
<dbReference type="InterPro" id="IPR006009">
    <property type="entry name" value="GlcNAc_MurG"/>
</dbReference>
<feature type="binding site" evidence="10">
    <location>
        <position position="202"/>
    </location>
    <ligand>
        <name>UDP-N-acetyl-alpha-D-glucosamine</name>
        <dbReference type="ChEBI" id="CHEBI:57705"/>
    </ligand>
</feature>
<comment type="catalytic activity">
    <reaction evidence="10">
        <text>di-trans,octa-cis-undecaprenyl diphospho-N-acetyl-alpha-D-muramoyl-L-alanyl-D-glutamyl-meso-2,6-diaminopimeloyl-D-alanyl-D-alanine + UDP-N-acetyl-alpha-D-glucosamine = di-trans,octa-cis-undecaprenyl diphospho-[N-acetyl-alpha-D-glucosaminyl-(1-&gt;4)]-N-acetyl-alpha-D-muramoyl-L-alanyl-D-glutamyl-meso-2,6-diaminopimeloyl-D-alanyl-D-alanine + UDP + H(+)</text>
        <dbReference type="Rhea" id="RHEA:31227"/>
        <dbReference type="ChEBI" id="CHEBI:15378"/>
        <dbReference type="ChEBI" id="CHEBI:57705"/>
        <dbReference type="ChEBI" id="CHEBI:58223"/>
        <dbReference type="ChEBI" id="CHEBI:61387"/>
        <dbReference type="ChEBI" id="CHEBI:61388"/>
        <dbReference type="EC" id="2.4.1.227"/>
    </reaction>
</comment>
<gene>
    <name evidence="10" type="primary">murG</name>
    <name evidence="13" type="ORF">SAMN05661096_01578</name>
</gene>
<evidence type="ECO:0000256" key="6">
    <source>
        <dbReference type="ARBA" id="ARBA00022984"/>
    </source>
</evidence>
<accession>A0A1X7JHC8</accession>
<keyword evidence="5 10" id="KW-0133">Cell shape</keyword>
<keyword evidence="7 10" id="KW-0472">Membrane</keyword>